<evidence type="ECO:0000313" key="2">
    <source>
        <dbReference type="EMBL" id="KAF0982533.1"/>
    </source>
</evidence>
<name>A0A6A5BWR9_NAEFO</name>
<evidence type="ECO:0000256" key="1">
    <source>
        <dbReference type="SAM" id="MobiDB-lite"/>
    </source>
</evidence>
<dbReference type="VEuPathDB" id="AmoebaDB:FDP41_011463"/>
<organism evidence="2 3">
    <name type="scientific">Naegleria fowleri</name>
    <name type="common">Brain eating amoeba</name>
    <dbReference type="NCBI Taxonomy" id="5763"/>
    <lineage>
        <taxon>Eukaryota</taxon>
        <taxon>Discoba</taxon>
        <taxon>Heterolobosea</taxon>
        <taxon>Tetramitia</taxon>
        <taxon>Eutetramitia</taxon>
        <taxon>Vahlkampfiidae</taxon>
        <taxon>Naegleria</taxon>
    </lineage>
</organism>
<protein>
    <submittedName>
        <fullName evidence="2">Uncharacterized protein</fullName>
    </submittedName>
</protein>
<dbReference type="VEuPathDB" id="AmoebaDB:NF0029450"/>
<dbReference type="EMBL" id="VFQX01000009">
    <property type="protein sequence ID" value="KAF0982533.1"/>
    <property type="molecule type" value="Genomic_DNA"/>
</dbReference>
<gene>
    <name evidence="2" type="ORF">FDP41_011463</name>
</gene>
<dbReference type="VEuPathDB" id="AmoebaDB:NfTy_018860"/>
<comment type="caution">
    <text evidence="2">The sequence shown here is derived from an EMBL/GenBank/DDBJ whole genome shotgun (WGS) entry which is preliminary data.</text>
</comment>
<dbReference type="GeneID" id="68118678"/>
<keyword evidence="3" id="KW-1185">Reference proteome</keyword>
<dbReference type="RefSeq" id="XP_044567246.1">
    <property type="nucleotide sequence ID" value="XM_044701874.1"/>
</dbReference>
<accession>A0A6A5BWR9</accession>
<dbReference type="Proteomes" id="UP000444721">
    <property type="component" value="Unassembled WGS sequence"/>
</dbReference>
<dbReference type="AlphaFoldDB" id="A0A6A5BWR9"/>
<dbReference type="OrthoDB" id="10323376at2759"/>
<sequence>MSQFEVRLRNIPTLTQVRIPSEEELWEQVKSLNITNQKDHLKGYIHFMKTFGSGKLGRVQIYGLYTGSTFHQFDIRFHTKRIQNIFHRMLNPQQEEEMNQEDDSEELNAHSEDDQESVTATTTTTSTEMKQTLLSQHYDSQFSKMIVFARDSIEETLYYAWHCEKPQEIYLLEVDEYESDLPPPRFVCKEWNEFVERMCFGHFIDEEDYHSARFYKNQSEMTSDDGDNEENQECEIERVFIPNMTLKITNNDETVE</sequence>
<evidence type="ECO:0000313" key="3">
    <source>
        <dbReference type="Proteomes" id="UP000444721"/>
    </source>
</evidence>
<proteinExistence type="predicted"/>
<feature type="region of interest" description="Disordered" evidence="1">
    <location>
        <begin position="94"/>
        <end position="126"/>
    </location>
</feature>
<reference evidence="2 3" key="1">
    <citation type="journal article" date="2019" name="Sci. Rep.">
        <title>Nanopore sequencing improves the draft genome of the human pathogenic amoeba Naegleria fowleri.</title>
        <authorList>
            <person name="Liechti N."/>
            <person name="Schurch N."/>
            <person name="Bruggmann R."/>
            <person name="Wittwer M."/>
        </authorList>
    </citation>
    <scope>NUCLEOTIDE SEQUENCE [LARGE SCALE GENOMIC DNA]</scope>
    <source>
        <strain evidence="2 3">ATCC 30894</strain>
    </source>
</reference>
<feature type="compositionally biased region" description="Acidic residues" evidence="1">
    <location>
        <begin position="94"/>
        <end position="106"/>
    </location>
</feature>